<evidence type="ECO:0000313" key="2">
    <source>
        <dbReference type="EMBL" id="AEG43702.1"/>
    </source>
</evidence>
<name>F6FPI9_ISOV2</name>
<dbReference type="eggNOG" id="COG1708">
    <property type="taxonomic scope" value="Bacteria"/>
</dbReference>
<sequence length="181" mass="19800">MTAALEERDRAALRRLVDLVDRTLGDDRLATHLTGSAVDGGLRPDIDLDLLVVTSRAPSDDARARLVHELLRVSGRRAEAGPARPVELTLVVRSAVVPWRYPPRLELQYGEWLRDGIDTDVAADHLLGLPGALTGPERAALLLARDAYRGERADDGRPWPGDARAFAEVAARDFRALTRTG</sequence>
<proteinExistence type="predicted"/>
<dbReference type="GO" id="GO:0016779">
    <property type="term" value="F:nucleotidyltransferase activity"/>
    <property type="evidence" value="ECO:0007669"/>
    <property type="project" value="InterPro"/>
</dbReference>
<dbReference type="SUPFAM" id="SSF81301">
    <property type="entry name" value="Nucleotidyltransferase"/>
    <property type="match status" value="1"/>
</dbReference>
<dbReference type="AlphaFoldDB" id="F6FPI9"/>
<protein>
    <submittedName>
        <fullName evidence="2">DNA polymerase beta domain protein region</fullName>
    </submittedName>
</protein>
<dbReference type="RefSeq" id="WP_013838094.1">
    <property type="nucleotide sequence ID" value="NC_015588.1"/>
</dbReference>
<dbReference type="CDD" id="cd05403">
    <property type="entry name" value="NT_KNTase_like"/>
    <property type="match status" value="1"/>
</dbReference>
<dbReference type="Gene3D" id="3.30.460.10">
    <property type="entry name" value="Beta Polymerase, domain 2"/>
    <property type="match status" value="1"/>
</dbReference>
<dbReference type="KEGG" id="iva:Isova_0918"/>
<dbReference type="STRING" id="743718.Isova_0918"/>
<evidence type="ECO:0000259" key="1">
    <source>
        <dbReference type="Pfam" id="PF01909"/>
    </source>
</evidence>
<evidence type="ECO:0000313" key="3">
    <source>
        <dbReference type="Proteomes" id="UP000009236"/>
    </source>
</evidence>
<keyword evidence="3" id="KW-1185">Reference proteome</keyword>
<dbReference type="EMBL" id="CP002810">
    <property type="protein sequence ID" value="AEG43702.1"/>
    <property type="molecule type" value="Genomic_DNA"/>
</dbReference>
<feature type="domain" description="Polymerase nucleotidyl transferase" evidence="1">
    <location>
        <begin position="29"/>
        <end position="94"/>
    </location>
</feature>
<dbReference type="Proteomes" id="UP000009236">
    <property type="component" value="Chromosome"/>
</dbReference>
<dbReference type="InterPro" id="IPR002934">
    <property type="entry name" value="Polymerase_NTP_transf_dom"/>
</dbReference>
<dbReference type="InterPro" id="IPR043519">
    <property type="entry name" value="NT_sf"/>
</dbReference>
<dbReference type="Pfam" id="PF01909">
    <property type="entry name" value="NTP_transf_2"/>
    <property type="match status" value="1"/>
</dbReference>
<gene>
    <name evidence="2" type="ordered locus">Isova_0918</name>
</gene>
<dbReference type="HOGENOM" id="CLU_1487159_0_0_11"/>
<reference evidence="2 3" key="1">
    <citation type="submission" date="2011-05" db="EMBL/GenBank/DDBJ databases">
        <title>Complete sequence of Isoptericola variabilis 225.</title>
        <authorList>
            <consortium name="US DOE Joint Genome Institute"/>
            <person name="Lucas S."/>
            <person name="Han J."/>
            <person name="Lapidus A."/>
            <person name="Cheng J.-F."/>
            <person name="Goodwin L."/>
            <person name="Pitluck S."/>
            <person name="Peters L."/>
            <person name="Mikhailova N."/>
            <person name="Zeytun A."/>
            <person name="Han C."/>
            <person name="Tapia R."/>
            <person name="Land M."/>
            <person name="Hauser L."/>
            <person name="Kyrpides N."/>
            <person name="Ivanova N."/>
            <person name="Pagani I."/>
            <person name="Siebers A."/>
            <person name="Allgaier M."/>
            <person name="Thelen M."/>
            <person name="Hugenholtz P."/>
            <person name="Gladden J."/>
            <person name="Woyke T."/>
        </authorList>
    </citation>
    <scope>NUCLEOTIDE SEQUENCE [LARGE SCALE GENOMIC DNA]</scope>
    <source>
        <strain evidence="3">225</strain>
    </source>
</reference>
<accession>F6FPI9</accession>
<organism evidence="3">
    <name type="scientific">Isoptericola variabilis (strain 225)</name>
    <dbReference type="NCBI Taxonomy" id="743718"/>
    <lineage>
        <taxon>Bacteria</taxon>
        <taxon>Bacillati</taxon>
        <taxon>Actinomycetota</taxon>
        <taxon>Actinomycetes</taxon>
        <taxon>Micrococcales</taxon>
        <taxon>Promicromonosporaceae</taxon>
        <taxon>Isoptericola</taxon>
    </lineage>
</organism>